<accession>A0A4C1WYK9</accession>
<comment type="caution">
    <text evidence="1">The sequence shown here is derived from an EMBL/GenBank/DDBJ whole genome shotgun (WGS) entry which is preliminary data.</text>
</comment>
<reference evidence="1 2" key="1">
    <citation type="journal article" date="2019" name="Commun. Biol.">
        <title>The bagworm genome reveals a unique fibroin gene that provides high tensile strength.</title>
        <authorList>
            <person name="Kono N."/>
            <person name="Nakamura H."/>
            <person name="Ohtoshi R."/>
            <person name="Tomita M."/>
            <person name="Numata K."/>
            <person name="Arakawa K."/>
        </authorList>
    </citation>
    <scope>NUCLEOTIDE SEQUENCE [LARGE SCALE GENOMIC DNA]</scope>
</reference>
<evidence type="ECO:0000313" key="2">
    <source>
        <dbReference type="Proteomes" id="UP000299102"/>
    </source>
</evidence>
<sequence>MAPSKAYRSLKSINTRKKPTKCESDFQTESSVQTCRREHKVYLLRSLPHIRPCRDPGATGVVGEIEPLVAEVSGRQSVDLERSRRRSIY</sequence>
<dbReference type="Proteomes" id="UP000299102">
    <property type="component" value="Unassembled WGS sequence"/>
</dbReference>
<evidence type="ECO:0000313" key="1">
    <source>
        <dbReference type="EMBL" id="GBP55752.1"/>
    </source>
</evidence>
<dbReference type="AlphaFoldDB" id="A0A4C1WYK9"/>
<dbReference type="EMBL" id="BGZK01000677">
    <property type="protein sequence ID" value="GBP55752.1"/>
    <property type="molecule type" value="Genomic_DNA"/>
</dbReference>
<keyword evidence="2" id="KW-1185">Reference proteome</keyword>
<protein>
    <submittedName>
        <fullName evidence="1">Uncharacterized protein</fullName>
    </submittedName>
</protein>
<proteinExistence type="predicted"/>
<name>A0A4C1WYK9_EUMVA</name>
<organism evidence="1 2">
    <name type="scientific">Eumeta variegata</name>
    <name type="common">Bagworm moth</name>
    <name type="synonym">Eumeta japonica</name>
    <dbReference type="NCBI Taxonomy" id="151549"/>
    <lineage>
        <taxon>Eukaryota</taxon>
        <taxon>Metazoa</taxon>
        <taxon>Ecdysozoa</taxon>
        <taxon>Arthropoda</taxon>
        <taxon>Hexapoda</taxon>
        <taxon>Insecta</taxon>
        <taxon>Pterygota</taxon>
        <taxon>Neoptera</taxon>
        <taxon>Endopterygota</taxon>
        <taxon>Lepidoptera</taxon>
        <taxon>Glossata</taxon>
        <taxon>Ditrysia</taxon>
        <taxon>Tineoidea</taxon>
        <taxon>Psychidae</taxon>
        <taxon>Oiketicinae</taxon>
        <taxon>Eumeta</taxon>
    </lineage>
</organism>
<gene>
    <name evidence="1" type="ORF">EVAR_23563_1</name>
</gene>